<evidence type="ECO:0000313" key="2">
    <source>
        <dbReference type="EMBL" id="TGY94539.1"/>
    </source>
</evidence>
<sequence>MFKIVSAAIAVSLTGLPALANAPDYSPQDGEVLAFDVYRGDTEFGTHEIAFQREGDELLVDVDIALRAGFGPVTVFRYEHESSERWRSGTLVAFSSQTLKDGETYTVQADLENDALVVQGETEEGGDVTNSFAPSILPSSHWHGYPDGLERILNTEFGTPMEVTVEYLGEERIAADGTTIMAHHYRLEGTLTVDLWYDANGRWAGCAFEARGQSIRYERRSAA</sequence>
<dbReference type="AlphaFoldDB" id="A0A4V3RZJ6"/>
<dbReference type="Proteomes" id="UP000305451">
    <property type="component" value="Unassembled WGS sequence"/>
</dbReference>
<organism evidence="2 3">
    <name type="scientific">Marinicauda pacifica</name>
    <dbReference type="NCBI Taxonomy" id="1133559"/>
    <lineage>
        <taxon>Bacteria</taxon>
        <taxon>Pseudomonadati</taxon>
        <taxon>Pseudomonadota</taxon>
        <taxon>Alphaproteobacteria</taxon>
        <taxon>Maricaulales</taxon>
        <taxon>Maricaulaceae</taxon>
        <taxon>Marinicauda</taxon>
    </lineage>
</organism>
<accession>A0A4V3RZJ6</accession>
<keyword evidence="1" id="KW-0732">Signal</keyword>
<feature type="signal peptide" evidence="1">
    <location>
        <begin position="1"/>
        <end position="20"/>
    </location>
</feature>
<dbReference type="RefSeq" id="WP_135943736.1">
    <property type="nucleotide sequence ID" value="NZ_BMEI01000001.1"/>
</dbReference>
<keyword evidence="3" id="KW-1185">Reference proteome</keyword>
<proteinExistence type="predicted"/>
<evidence type="ECO:0000313" key="3">
    <source>
        <dbReference type="Proteomes" id="UP000305451"/>
    </source>
</evidence>
<feature type="chain" id="PRO_5020616037" description="DUF3108 domain-containing protein" evidence="1">
    <location>
        <begin position="21"/>
        <end position="223"/>
    </location>
</feature>
<evidence type="ECO:0000256" key="1">
    <source>
        <dbReference type="SAM" id="SignalP"/>
    </source>
</evidence>
<evidence type="ECO:0008006" key="4">
    <source>
        <dbReference type="Google" id="ProtNLM"/>
    </source>
</evidence>
<dbReference type="Pfam" id="PF19630">
    <property type="entry name" value="DUF6134"/>
    <property type="match status" value="1"/>
</dbReference>
<gene>
    <name evidence="2" type="ORF">E5162_04490</name>
</gene>
<protein>
    <recommendedName>
        <fullName evidence="4">DUF3108 domain-containing protein</fullName>
    </recommendedName>
</protein>
<dbReference type="InterPro" id="IPR045767">
    <property type="entry name" value="DUF6134"/>
</dbReference>
<reference evidence="2 3" key="1">
    <citation type="journal article" date="2013" name="Int. J. Syst. Evol. Microbiol.">
        <title>Marinicauda pacifica gen. nov., sp. nov., a prosthecate alphaproteobacterium of the family Hyphomonadaceae isolated from deep seawater.</title>
        <authorList>
            <person name="Zhang X.Y."/>
            <person name="Li G.W."/>
            <person name="Wang C.S."/>
            <person name="Zhang Y.J."/>
            <person name="Xu X.W."/>
            <person name="Li H."/>
            <person name="Liu A."/>
            <person name="Liu C."/>
            <person name="Xie B.B."/>
            <person name="Qin Q.L."/>
            <person name="Xu Z."/>
            <person name="Chen X.L."/>
            <person name="Zhou B.C."/>
            <person name="Zhang Y.Z."/>
        </authorList>
    </citation>
    <scope>NUCLEOTIDE SEQUENCE [LARGE SCALE GENOMIC DNA]</scope>
    <source>
        <strain evidence="2 3">P-1 km-3</strain>
    </source>
</reference>
<dbReference type="OrthoDB" id="6086999at2"/>
<comment type="caution">
    <text evidence="2">The sequence shown here is derived from an EMBL/GenBank/DDBJ whole genome shotgun (WGS) entry which is preliminary data.</text>
</comment>
<dbReference type="EMBL" id="SRXV01000001">
    <property type="protein sequence ID" value="TGY94539.1"/>
    <property type="molecule type" value="Genomic_DNA"/>
</dbReference>
<name>A0A4V3RZJ6_9PROT</name>